<dbReference type="EMBL" id="FNJB01000023">
    <property type="protein sequence ID" value="SDP91271.1"/>
    <property type="molecule type" value="Genomic_DNA"/>
</dbReference>
<dbReference type="AlphaFoldDB" id="A0A1H0WL44"/>
<sequence>MMRTAQTGAVLALLAVFGVVTFLVIRALLG</sequence>
<evidence type="ECO:0000313" key="3">
    <source>
        <dbReference type="Proteomes" id="UP000199651"/>
    </source>
</evidence>
<keyword evidence="1" id="KW-1133">Transmembrane helix</keyword>
<dbReference type="Proteomes" id="UP000199651">
    <property type="component" value="Unassembled WGS sequence"/>
</dbReference>
<keyword evidence="1" id="KW-0812">Transmembrane</keyword>
<proteinExistence type="predicted"/>
<keyword evidence="3" id="KW-1185">Reference proteome</keyword>
<evidence type="ECO:0000256" key="1">
    <source>
        <dbReference type="SAM" id="Phobius"/>
    </source>
</evidence>
<evidence type="ECO:0000313" key="2">
    <source>
        <dbReference type="EMBL" id="SDP91271.1"/>
    </source>
</evidence>
<protein>
    <submittedName>
        <fullName evidence="2">Uncharacterized protein</fullName>
    </submittedName>
</protein>
<organism evidence="2 3">
    <name type="scientific">Actinokineospora alba</name>
    <dbReference type="NCBI Taxonomy" id="504798"/>
    <lineage>
        <taxon>Bacteria</taxon>
        <taxon>Bacillati</taxon>
        <taxon>Actinomycetota</taxon>
        <taxon>Actinomycetes</taxon>
        <taxon>Pseudonocardiales</taxon>
        <taxon>Pseudonocardiaceae</taxon>
        <taxon>Actinokineospora</taxon>
    </lineage>
</organism>
<keyword evidence="1" id="KW-0472">Membrane</keyword>
<gene>
    <name evidence="2" type="ORF">SAMN05192558_1232</name>
</gene>
<feature type="transmembrane region" description="Helical" evidence="1">
    <location>
        <begin position="7"/>
        <end position="29"/>
    </location>
</feature>
<reference evidence="3" key="1">
    <citation type="submission" date="2016-10" db="EMBL/GenBank/DDBJ databases">
        <authorList>
            <person name="Varghese N."/>
            <person name="Submissions S."/>
        </authorList>
    </citation>
    <scope>NUCLEOTIDE SEQUENCE [LARGE SCALE GENOMIC DNA]</scope>
    <source>
        <strain evidence="3">IBRC-M 10655</strain>
    </source>
</reference>
<name>A0A1H0WL44_9PSEU</name>
<accession>A0A1H0WL44</accession>